<sequence length="319" mass="37539">MHSHHTHSGDYVAHATDTLDGVTSRAIELGFETFCLTEHMPRLESRFLYPEELERGYTLEKLNDDFDKYCFHAKKIQKNAIENGLKTRFLVGFEVEGIDDNHINFAEDLKQRYKLDLLVGSVHFVNEIPIDFDRDFWEKSRDVSGGVRALFKDYFELQYKVLTKLKPEIVGHFDLIRLFSSPNDWDDTTQLKLKDIRLERDWPDVWSLIVRNLTFAKSYGALIEFNSAALRKNWKTPYPQLDVSQAVINYADGRFCLSDDSHSIAQVGLNYHKVRDYIVNDLKLKHIYYLDFNDENVEVKRKQIEEFVNSSFWQNYIES</sequence>
<dbReference type="OrthoDB" id="5957391at2759"/>
<dbReference type="GO" id="GO:0000105">
    <property type="term" value="P:L-histidine biosynthetic process"/>
    <property type="evidence" value="ECO:0007669"/>
    <property type="project" value="UniProtKB-UniRule"/>
</dbReference>
<organism evidence="10 11">
    <name type="scientific">Wickerhamomyces mucosus</name>
    <dbReference type="NCBI Taxonomy" id="1378264"/>
    <lineage>
        <taxon>Eukaryota</taxon>
        <taxon>Fungi</taxon>
        <taxon>Dikarya</taxon>
        <taxon>Ascomycota</taxon>
        <taxon>Saccharomycotina</taxon>
        <taxon>Saccharomycetes</taxon>
        <taxon>Phaffomycetales</taxon>
        <taxon>Wickerhamomycetaceae</taxon>
        <taxon>Wickerhamomyces</taxon>
    </lineage>
</organism>
<dbReference type="NCBIfam" id="TIGR01856">
    <property type="entry name" value="hisJ_fam"/>
    <property type="match status" value="1"/>
</dbReference>
<proteinExistence type="inferred from homology"/>
<evidence type="ECO:0000256" key="8">
    <source>
        <dbReference type="RuleBase" id="RU366003"/>
    </source>
</evidence>
<protein>
    <recommendedName>
        <fullName evidence="3 8">Histidinol-phosphatase</fullName>
        <shortName evidence="8">HolPase</shortName>
        <ecNumber evidence="3 8">3.1.3.15</ecNumber>
    </recommendedName>
</protein>
<dbReference type="PANTHER" id="PTHR21039">
    <property type="entry name" value="HISTIDINOL PHOSPHATASE-RELATED"/>
    <property type="match status" value="1"/>
</dbReference>
<gene>
    <name evidence="10" type="ORF">WICMUC_002551</name>
</gene>
<keyword evidence="11" id="KW-1185">Reference proteome</keyword>
<evidence type="ECO:0000256" key="4">
    <source>
        <dbReference type="ARBA" id="ARBA00022605"/>
    </source>
</evidence>
<evidence type="ECO:0000313" key="10">
    <source>
        <dbReference type="EMBL" id="KAH3675634.1"/>
    </source>
</evidence>
<reference evidence="10" key="1">
    <citation type="journal article" date="2021" name="Open Biol.">
        <title>Shared evolutionary footprints suggest mitochondrial oxidative damage underlies multiple complex I losses in fungi.</title>
        <authorList>
            <person name="Schikora-Tamarit M.A."/>
            <person name="Marcet-Houben M."/>
            <person name="Nosek J."/>
            <person name="Gabaldon T."/>
        </authorList>
    </citation>
    <scope>NUCLEOTIDE SEQUENCE</scope>
    <source>
        <strain evidence="10">CBS6341</strain>
    </source>
</reference>
<evidence type="ECO:0000259" key="9">
    <source>
        <dbReference type="Pfam" id="PF02811"/>
    </source>
</evidence>
<dbReference type="Pfam" id="PF02811">
    <property type="entry name" value="PHP"/>
    <property type="match status" value="1"/>
</dbReference>
<name>A0A9P8TEA4_9ASCO</name>
<keyword evidence="5 8" id="KW-0378">Hydrolase</keyword>
<comment type="pathway">
    <text evidence="1 8">Amino-acid biosynthesis; L-histidine biosynthesis; L-histidine from 5-phospho-alpha-D-ribose 1-diphosphate: step 8/9.</text>
</comment>
<evidence type="ECO:0000313" key="11">
    <source>
        <dbReference type="Proteomes" id="UP000769528"/>
    </source>
</evidence>
<dbReference type="SUPFAM" id="SSF89550">
    <property type="entry name" value="PHP domain-like"/>
    <property type="match status" value="1"/>
</dbReference>
<dbReference type="Gene3D" id="3.20.20.140">
    <property type="entry name" value="Metal-dependent hydrolases"/>
    <property type="match status" value="1"/>
</dbReference>
<keyword evidence="4 8" id="KW-0028">Amino-acid biosynthesis</keyword>
<dbReference type="PANTHER" id="PTHR21039:SF0">
    <property type="entry name" value="HISTIDINOL-PHOSPHATASE"/>
    <property type="match status" value="1"/>
</dbReference>
<dbReference type="GO" id="GO:0005737">
    <property type="term" value="C:cytoplasm"/>
    <property type="evidence" value="ECO:0007669"/>
    <property type="project" value="TreeGrafter"/>
</dbReference>
<reference evidence="10" key="2">
    <citation type="submission" date="2021-01" db="EMBL/GenBank/DDBJ databases">
        <authorList>
            <person name="Schikora-Tamarit M.A."/>
        </authorList>
    </citation>
    <scope>NUCLEOTIDE SEQUENCE</scope>
    <source>
        <strain evidence="10">CBS6341</strain>
    </source>
</reference>
<evidence type="ECO:0000256" key="7">
    <source>
        <dbReference type="ARBA" id="ARBA00049158"/>
    </source>
</evidence>
<keyword evidence="6 8" id="KW-0368">Histidine biosynthesis</keyword>
<comment type="similarity">
    <text evidence="2 8">Belongs to the PHP hydrolase family. HisK subfamily.</text>
</comment>
<evidence type="ECO:0000256" key="6">
    <source>
        <dbReference type="ARBA" id="ARBA00023102"/>
    </source>
</evidence>
<dbReference type="InterPro" id="IPR010140">
    <property type="entry name" value="Histidinol_P_phosphatase_HisJ"/>
</dbReference>
<dbReference type="EC" id="3.1.3.15" evidence="3 8"/>
<evidence type="ECO:0000256" key="3">
    <source>
        <dbReference type="ARBA" id="ARBA00013085"/>
    </source>
</evidence>
<dbReference type="CDD" id="cd12110">
    <property type="entry name" value="PHP_HisPPase_Hisj_like"/>
    <property type="match status" value="1"/>
</dbReference>
<feature type="domain" description="PHP" evidence="9">
    <location>
        <begin position="4"/>
        <end position="227"/>
    </location>
</feature>
<dbReference type="GO" id="GO:0004401">
    <property type="term" value="F:histidinol-phosphatase activity"/>
    <property type="evidence" value="ECO:0007669"/>
    <property type="project" value="UniProtKB-UniRule"/>
</dbReference>
<evidence type="ECO:0000256" key="1">
    <source>
        <dbReference type="ARBA" id="ARBA00004970"/>
    </source>
</evidence>
<dbReference type="EMBL" id="JAEUBF010000734">
    <property type="protein sequence ID" value="KAH3675634.1"/>
    <property type="molecule type" value="Genomic_DNA"/>
</dbReference>
<evidence type="ECO:0000256" key="2">
    <source>
        <dbReference type="ARBA" id="ARBA00009152"/>
    </source>
</evidence>
<accession>A0A9P8TEA4</accession>
<dbReference type="Proteomes" id="UP000769528">
    <property type="component" value="Unassembled WGS sequence"/>
</dbReference>
<comment type="caution">
    <text evidence="10">The sequence shown here is derived from an EMBL/GenBank/DDBJ whole genome shotgun (WGS) entry which is preliminary data.</text>
</comment>
<dbReference type="InterPro" id="IPR004013">
    <property type="entry name" value="PHP_dom"/>
</dbReference>
<dbReference type="AlphaFoldDB" id="A0A9P8TEA4"/>
<dbReference type="InterPro" id="IPR016195">
    <property type="entry name" value="Pol/histidinol_Pase-like"/>
</dbReference>
<evidence type="ECO:0000256" key="5">
    <source>
        <dbReference type="ARBA" id="ARBA00022801"/>
    </source>
</evidence>
<comment type="catalytic activity">
    <reaction evidence="7 8">
        <text>L-histidinol phosphate + H2O = L-histidinol + phosphate</text>
        <dbReference type="Rhea" id="RHEA:14465"/>
        <dbReference type="ChEBI" id="CHEBI:15377"/>
        <dbReference type="ChEBI" id="CHEBI:43474"/>
        <dbReference type="ChEBI" id="CHEBI:57699"/>
        <dbReference type="ChEBI" id="CHEBI:57980"/>
        <dbReference type="EC" id="3.1.3.15"/>
    </reaction>
</comment>